<feature type="compositionally biased region" description="Acidic residues" evidence="2">
    <location>
        <begin position="567"/>
        <end position="581"/>
    </location>
</feature>
<evidence type="ECO:0000313" key="4">
    <source>
        <dbReference type="Proteomes" id="UP000237144"/>
    </source>
</evidence>
<sequence>MSAHHKGGESTSPTRDKDRDRPAFQSADSAIKQSVASFDPLAGYTHPKETAERSRQAEEVEQPQRLDASRSGGNSRSQDRMEPTSVKDGRHSPTMRRSASGEVPKTGGARIPRRESWHAGQTSSPLPIDEEGEPAAVGVAPSGTTRLRRRSTSARTGYKASALQPPKLPELRESDDEFRSILKAQLLMCTYTQAHVDLEKTSSWHHLPLFLVAVPSLGAILHGRAENWSDAIVLALVVFYLYHLIKVPWELYYASYSRSVLPSALSAEGAAEAEAQDDPTLRAIRLTSAAQLKRAELFSLSLTFLVPAIGAALLYFARGLLSDPDRYINRFLIGLFAIASSIKPISHAVRLLEQNSLYHQEIVHYPSSEVAMLKKKLAQLETTASLRPAGSTQAPAESSAPAVPTVSPEQLDSLSRSFRRHTLAAAQFQTTTSARLDDLSSTMAQLVEVIEAQESEIVRLQQQQRLEGEAVERAVASTVPVLHRQQRRNPLADGGLVKGVVRHLLLYLAYPPRQRRRHERRRSMIGKIVSAAAFVPVTVPKKAVEWAVEKSARGAVHLLGWEGDEYVDHDDSESEEDEDELDRSRSARQSRKRLPAPPMQVANGSKSLLPGSFVSETRSDSFTRASGEQRHSTTPADDRYSNTAHTRYEGSADRSHAAAASPPSTRAVPVRTGGVPHAFSVTGRRSGGRLVSAH</sequence>
<reference evidence="3 4" key="1">
    <citation type="journal article" date="2018" name="Front. Microbiol.">
        <title>Prospects for Fungal Bioremediation of Acidic Radioactive Waste Sites: Characterization and Genome Sequence of Rhodotorula taiwanensis MD1149.</title>
        <authorList>
            <person name="Tkavc R."/>
            <person name="Matrosova V.Y."/>
            <person name="Grichenko O.E."/>
            <person name="Gostincar C."/>
            <person name="Volpe R.P."/>
            <person name="Klimenkova P."/>
            <person name="Gaidamakova E.K."/>
            <person name="Zhou C.E."/>
            <person name="Stewart B.J."/>
            <person name="Lyman M.G."/>
            <person name="Malfatti S.A."/>
            <person name="Rubinfeld B."/>
            <person name="Courtot M."/>
            <person name="Singh J."/>
            <person name="Dalgard C.L."/>
            <person name="Hamilton T."/>
            <person name="Frey K.G."/>
            <person name="Gunde-Cimerman N."/>
            <person name="Dugan L."/>
            <person name="Daly M.J."/>
        </authorList>
    </citation>
    <scope>NUCLEOTIDE SEQUENCE [LARGE SCALE GENOMIC DNA]</scope>
    <source>
        <strain evidence="3 4">MD1149</strain>
    </source>
</reference>
<comment type="caution">
    <text evidence="3">The sequence shown here is derived from an EMBL/GenBank/DDBJ whole genome shotgun (WGS) entry which is preliminary data.</text>
</comment>
<keyword evidence="4" id="KW-1185">Reference proteome</keyword>
<organism evidence="3 4">
    <name type="scientific">Rhodotorula taiwanensis</name>
    <dbReference type="NCBI Taxonomy" id="741276"/>
    <lineage>
        <taxon>Eukaryota</taxon>
        <taxon>Fungi</taxon>
        <taxon>Dikarya</taxon>
        <taxon>Basidiomycota</taxon>
        <taxon>Pucciniomycotina</taxon>
        <taxon>Microbotryomycetes</taxon>
        <taxon>Sporidiobolales</taxon>
        <taxon>Sporidiobolaceae</taxon>
        <taxon>Rhodotorula</taxon>
    </lineage>
</organism>
<evidence type="ECO:0000313" key="3">
    <source>
        <dbReference type="EMBL" id="POY72545.1"/>
    </source>
</evidence>
<keyword evidence="1" id="KW-0175">Coiled coil</keyword>
<feature type="region of interest" description="Disordered" evidence="2">
    <location>
        <begin position="1"/>
        <end position="163"/>
    </location>
</feature>
<dbReference type="OrthoDB" id="10263751at2759"/>
<protein>
    <submittedName>
        <fullName evidence="3">Uncharacterized protein</fullName>
    </submittedName>
</protein>
<evidence type="ECO:0000256" key="1">
    <source>
        <dbReference type="SAM" id="Coils"/>
    </source>
</evidence>
<evidence type="ECO:0000256" key="2">
    <source>
        <dbReference type="SAM" id="MobiDB-lite"/>
    </source>
</evidence>
<name>A0A2S5B719_9BASI</name>
<feature type="region of interest" description="Disordered" evidence="2">
    <location>
        <begin position="385"/>
        <end position="407"/>
    </location>
</feature>
<gene>
    <name evidence="3" type="ORF">BMF94_4371</name>
</gene>
<feature type="compositionally biased region" description="Polar residues" evidence="2">
    <location>
        <begin position="26"/>
        <end position="36"/>
    </location>
</feature>
<feature type="compositionally biased region" description="Basic and acidic residues" evidence="2">
    <location>
        <begin position="77"/>
        <end position="91"/>
    </location>
</feature>
<dbReference type="STRING" id="741276.A0A2S5B719"/>
<dbReference type="EMBL" id="PJQD01000048">
    <property type="protein sequence ID" value="POY72545.1"/>
    <property type="molecule type" value="Genomic_DNA"/>
</dbReference>
<dbReference type="AlphaFoldDB" id="A0A2S5B719"/>
<proteinExistence type="predicted"/>
<feature type="region of interest" description="Disordered" evidence="2">
    <location>
        <begin position="567"/>
        <end position="694"/>
    </location>
</feature>
<dbReference type="PANTHER" id="PTHR42032">
    <property type="entry name" value="YALI0E30679P"/>
    <property type="match status" value="1"/>
</dbReference>
<accession>A0A2S5B719</accession>
<feature type="coiled-coil region" evidence="1">
    <location>
        <begin position="436"/>
        <end position="463"/>
    </location>
</feature>
<feature type="compositionally biased region" description="Polar residues" evidence="2">
    <location>
        <begin position="385"/>
        <end position="396"/>
    </location>
</feature>
<dbReference type="Proteomes" id="UP000237144">
    <property type="component" value="Unassembled WGS sequence"/>
</dbReference>
<feature type="compositionally biased region" description="Basic and acidic residues" evidence="2">
    <location>
        <begin position="617"/>
        <end position="656"/>
    </location>
</feature>
<feature type="compositionally biased region" description="Basic and acidic residues" evidence="2">
    <location>
        <begin position="46"/>
        <end position="68"/>
    </location>
</feature>
<dbReference type="PANTHER" id="PTHR42032:SF1">
    <property type="entry name" value="YALI0E30679P"/>
    <property type="match status" value="1"/>
</dbReference>